<gene>
    <name evidence="1" type="ORF">MOMUL_06150</name>
</gene>
<dbReference type="RefSeq" id="WP_062281258.1">
    <property type="nucleotide sequence ID" value="NZ_LTBC01000001.1"/>
</dbReference>
<dbReference type="OrthoDB" id="5472286at2"/>
<dbReference type="Pfam" id="PF17373">
    <property type="entry name" value="DUF5395"/>
    <property type="match status" value="1"/>
</dbReference>
<protein>
    <submittedName>
        <fullName evidence="1">Uncharacterized protein</fullName>
    </submittedName>
</protein>
<evidence type="ECO:0000313" key="2">
    <source>
        <dbReference type="Proteomes" id="UP000075670"/>
    </source>
</evidence>
<accession>A0A151B2K9</accession>
<dbReference type="PATRIC" id="fig|1122241.3.peg.649"/>
<dbReference type="AlphaFoldDB" id="A0A151B2K9"/>
<keyword evidence="2" id="KW-1185">Reference proteome</keyword>
<sequence>MRADMEVRLIHNGWEWIAGDANFEARGRTLVELDQSIKNALRKSGKFQQGTKVTVLMKFDYATMPDYARVRQYMPAYFNRVLAVEL</sequence>
<name>A0A151B2K9_9FIRM</name>
<dbReference type="EMBL" id="LTBC01000001">
    <property type="protein sequence ID" value="KYH33897.1"/>
    <property type="molecule type" value="Genomic_DNA"/>
</dbReference>
<dbReference type="Proteomes" id="UP000075670">
    <property type="component" value="Unassembled WGS sequence"/>
</dbReference>
<reference evidence="1 2" key="1">
    <citation type="submission" date="2016-02" db="EMBL/GenBank/DDBJ databases">
        <title>Genome sequence of Moorella mulderi DSM 14980.</title>
        <authorList>
            <person name="Poehlein A."/>
            <person name="Daniel R."/>
        </authorList>
    </citation>
    <scope>NUCLEOTIDE SEQUENCE [LARGE SCALE GENOMIC DNA]</scope>
    <source>
        <strain evidence="1 2">DSM 14980</strain>
    </source>
</reference>
<comment type="caution">
    <text evidence="1">The sequence shown here is derived from an EMBL/GenBank/DDBJ whole genome shotgun (WGS) entry which is preliminary data.</text>
</comment>
<proteinExistence type="predicted"/>
<dbReference type="InterPro" id="IPR035157">
    <property type="entry name" value="DUF5395"/>
</dbReference>
<evidence type="ECO:0000313" key="1">
    <source>
        <dbReference type="EMBL" id="KYH33897.1"/>
    </source>
</evidence>
<organism evidence="1 2">
    <name type="scientific">Moorella mulderi DSM 14980</name>
    <dbReference type="NCBI Taxonomy" id="1122241"/>
    <lineage>
        <taxon>Bacteria</taxon>
        <taxon>Bacillati</taxon>
        <taxon>Bacillota</taxon>
        <taxon>Clostridia</taxon>
        <taxon>Neomoorellales</taxon>
        <taxon>Neomoorellaceae</taxon>
        <taxon>Neomoorella</taxon>
    </lineage>
</organism>